<dbReference type="GO" id="GO:0006281">
    <property type="term" value="P:DNA repair"/>
    <property type="evidence" value="ECO:0007669"/>
    <property type="project" value="UniProtKB-KW"/>
</dbReference>
<evidence type="ECO:0000256" key="1">
    <source>
        <dbReference type="ARBA" id="ARBA00004123"/>
    </source>
</evidence>
<dbReference type="CDD" id="cd09123">
    <property type="entry name" value="PLDc_Tdp1_2"/>
    <property type="match status" value="1"/>
</dbReference>
<keyword evidence="3" id="KW-0540">Nuclease</keyword>
<dbReference type="GO" id="GO:0017005">
    <property type="term" value="F:3'-tyrosyl-DNA phosphodiesterase activity"/>
    <property type="evidence" value="ECO:0007669"/>
    <property type="project" value="TreeGrafter"/>
</dbReference>
<reference evidence="12 13" key="1">
    <citation type="journal article" date="2019" name="Sci. Rep.">
        <title>Comparative genomics of chytrid fungi reveal insights into the obligate biotrophic and pathogenic lifestyle of Synchytrium endobioticum.</title>
        <authorList>
            <person name="van de Vossenberg B.T.L.H."/>
            <person name="Warris S."/>
            <person name="Nguyen H.D.T."/>
            <person name="van Gent-Pelzer M.P.E."/>
            <person name="Joly D.L."/>
            <person name="van de Geest H.C."/>
            <person name="Bonants P.J.M."/>
            <person name="Smith D.S."/>
            <person name="Levesque C.A."/>
            <person name="van der Lee T.A.J."/>
        </authorList>
    </citation>
    <scope>NUCLEOTIDE SEQUENCE [LARGE SCALE GENOMIC DNA]</scope>
    <source>
        <strain evidence="12 13">CBS 809.83</strain>
    </source>
</reference>
<dbReference type="SMART" id="SM00726">
    <property type="entry name" value="UIM"/>
    <property type="match status" value="1"/>
</dbReference>
<feature type="active site" description="Proton donor/acceptor" evidence="9">
    <location>
        <position position="487"/>
    </location>
</feature>
<evidence type="ECO:0000256" key="4">
    <source>
        <dbReference type="ARBA" id="ARBA00022763"/>
    </source>
</evidence>
<evidence type="ECO:0000256" key="7">
    <source>
        <dbReference type="ARBA" id="ARBA00023204"/>
    </source>
</evidence>
<evidence type="ECO:0000313" key="13">
    <source>
        <dbReference type="Proteomes" id="UP000318582"/>
    </source>
</evidence>
<dbReference type="Gene3D" id="3.30.870.10">
    <property type="entry name" value="Endonuclease Chain A"/>
    <property type="match status" value="2"/>
</dbReference>
<keyword evidence="5" id="KW-0378">Hydrolase</keyword>
<accession>A0A507E6H9</accession>
<keyword evidence="8" id="KW-0539">Nucleus</keyword>
<dbReference type="Gene3D" id="4.10.1060.10">
    <property type="entry name" value="Zinc finger, RanBP2-type"/>
    <property type="match status" value="1"/>
</dbReference>
<keyword evidence="13" id="KW-1185">Reference proteome</keyword>
<dbReference type="SUPFAM" id="SSF56024">
    <property type="entry name" value="Phospholipase D/nuclease"/>
    <property type="match status" value="2"/>
</dbReference>
<evidence type="ECO:0000256" key="2">
    <source>
        <dbReference type="ARBA" id="ARBA00010205"/>
    </source>
</evidence>
<dbReference type="GO" id="GO:0004527">
    <property type="term" value="F:exonuclease activity"/>
    <property type="evidence" value="ECO:0007669"/>
    <property type="project" value="UniProtKB-KW"/>
</dbReference>
<gene>
    <name evidence="12" type="ORF">PhCBS80983_g02443</name>
</gene>
<name>A0A507E6H9_9FUNG</name>
<dbReference type="PROSITE" id="PS50330">
    <property type="entry name" value="UIM"/>
    <property type="match status" value="1"/>
</dbReference>
<comment type="caution">
    <text evidence="12">The sequence shown here is derived from an EMBL/GenBank/DDBJ whole genome shotgun (WGS) entry which is preliminary data.</text>
</comment>
<dbReference type="PANTHER" id="PTHR12415:SF0">
    <property type="entry name" value="TYROSYL-DNA PHOSPHODIESTERASE 1"/>
    <property type="match status" value="1"/>
</dbReference>
<dbReference type="Pfam" id="PF06087">
    <property type="entry name" value="Tyr-DNA_phospho"/>
    <property type="match status" value="1"/>
</dbReference>
<dbReference type="Proteomes" id="UP000318582">
    <property type="component" value="Unassembled WGS sequence"/>
</dbReference>
<evidence type="ECO:0000256" key="10">
    <source>
        <dbReference type="PIRSR" id="PIRSR610347-2"/>
    </source>
</evidence>
<evidence type="ECO:0000256" key="3">
    <source>
        <dbReference type="ARBA" id="ARBA00022722"/>
    </source>
</evidence>
<evidence type="ECO:0000256" key="11">
    <source>
        <dbReference type="SAM" id="MobiDB-lite"/>
    </source>
</evidence>
<dbReference type="EMBL" id="QEAQ01000025">
    <property type="protein sequence ID" value="TPX59436.1"/>
    <property type="molecule type" value="Genomic_DNA"/>
</dbReference>
<organism evidence="12 13">
    <name type="scientific">Powellomyces hirtus</name>
    <dbReference type="NCBI Taxonomy" id="109895"/>
    <lineage>
        <taxon>Eukaryota</taxon>
        <taxon>Fungi</taxon>
        <taxon>Fungi incertae sedis</taxon>
        <taxon>Chytridiomycota</taxon>
        <taxon>Chytridiomycota incertae sedis</taxon>
        <taxon>Chytridiomycetes</taxon>
        <taxon>Spizellomycetales</taxon>
        <taxon>Powellomycetaceae</taxon>
        <taxon>Powellomyces</taxon>
    </lineage>
</organism>
<dbReference type="AlphaFoldDB" id="A0A507E6H9"/>
<evidence type="ECO:0000313" key="12">
    <source>
        <dbReference type="EMBL" id="TPX59436.1"/>
    </source>
</evidence>
<dbReference type="InterPro" id="IPR010347">
    <property type="entry name" value="Tdp1"/>
</dbReference>
<sequence>MTSWNCEICTFANEKPLALVCEICGALKPAGGPALPDSTNGENLLPSGNVGEADDSDDEDLRLALALSVKESNTPQSENKKKDTKRRRAASAAVDSSVDDVVEVDLSADLGGASSPEGDVQLSKPSRVIYDIRDSPSQSAPISDKSAPPADGKYGLASIPPAKTDMKAEGETRPRQSIPDRAELERQRLERIAGKRSIPMTDDAEQAKNGVKRLKKQQHPEWKYPGGFTSMTYVDGSLPGSCLRFEDLVVRKHLQRAVLSGFQVDHNWLMSKLPTSTKICFLRFVVTSANLVDYDWEQQENVIWVQDFPIPEEDSHPPPSDFSKDLEEILSAMEVPANVRLAVMKADFSSAKAKLCFSRPGSFSGSSLLMYGHLRLSEIVKELAIQSLERHQETMVTYQTSSLGALSPSWIKEFHRSACGKRPASTEADAIPLTEILFPSSATVAKSKLGPNGAGTICFARKAWERPDFPQQVLRNSVSKRPGTLSHSKIILVAPSSPNSTPGAGNDEIVGWYYCGSHNSTQSAWGALWRSKRKGKQTGSVADDDELAGCTLRIRNWELGVVFPMTRNQKSAINGGFDLVVPFQYPAAPYAQDDTPWFK</sequence>
<evidence type="ECO:0000256" key="6">
    <source>
        <dbReference type="ARBA" id="ARBA00022839"/>
    </source>
</evidence>
<feature type="binding site" evidence="10">
    <location>
        <position position="489"/>
    </location>
    <ligand>
        <name>substrate</name>
    </ligand>
</feature>
<evidence type="ECO:0008006" key="14">
    <source>
        <dbReference type="Google" id="ProtNLM"/>
    </source>
</evidence>
<comment type="similarity">
    <text evidence="2">Belongs to the tyrosyl-DNA phosphodiesterase family.</text>
</comment>
<keyword evidence="4" id="KW-0227">DNA damage</keyword>
<feature type="compositionally biased region" description="Basic and acidic residues" evidence="11">
    <location>
        <begin position="164"/>
        <end position="177"/>
    </location>
</feature>
<keyword evidence="7" id="KW-0234">DNA repair</keyword>
<keyword evidence="6" id="KW-0269">Exonuclease</keyword>
<evidence type="ECO:0000256" key="9">
    <source>
        <dbReference type="PIRSR" id="PIRSR610347-1"/>
    </source>
</evidence>
<dbReference type="GO" id="GO:0003690">
    <property type="term" value="F:double-stranded DNA binding"/>
    <property type="evidence" value="ECO:0007669"/>
    <property type="project" value="TreeGrafter"/>
</dbReference>
<dbReference type="GO" id="GO:0003697">
    <property type="term" value="F:single-stranded DNA binding"/>
    <property type="evidence" value="ECO:0007669"/>
    <property type="project" value="TreeGrafter"/>
</dbReference>
<dbReference type="InterPro" id="IPR003903">
    <property type="entry name" value="UIM_dom"/>
</dbReference>
<evidence type="ECO:0000256" key="8">
    <source>
        <dbReference type="ARBA" id="ARBA00023242"/>
    </source>
</evidence>
<feature type="region of interest" description="Disordered" evidence="11">
    <location>
        <begin position="35"/>
        <end position="97"/>
    </location>
</feature>
<protein>
    <recommendedName>
        <fullName evidence="14">RanBP2-type domain-containing protein</fullName>
    </recommendedName>
</protein>
<evidence type="ECO:0000256" key="5">
    <source>
        <dbReference type="ARBA" id="ARBA00022801"/>
    </source>
</evidence>
<dbReference type="STRING" id="109895.A0A507E6H9"/>
<feature type="region of interest" description="Disordered" evidence="11">
    <location>
        <begin position="134"/>
        <end position="177"/>
    </location>
</feature>
<dbReference type="GO" id="GO:0005634">
    <property type="term" value="C:nucleus"/>
    <property type="evidence" value="ECO:0007669"/>
    <property type="project" value="UniProtKB-SubCell"/>
</dbReference>
<dbReference type="PANTHER" id="PTHR12415">
    <property type="entry name" value="TYROSYL-DNA PHOSPHODIESTERASE 1"/>
    <property type="match status" value="1"/>
</dbReference>
<comment type="subcellular location">
    <subcellularLocation>
        <location evidence="1">Nucleus</location>
    </subcellularLocation>
</comment>
<proteinExistence type="inferred from homology"/>